<accession>Q4KPI6</accession>
<sequence length="85" mass="8888">MVRPSDRAVRPAGGLLGVSPPRIPFSPLRQIPPSLNPPGGQTSGPTEAAAETARRQADTALTLYYPPTSDARLTAQNRTTAGPLL</sequence>
<keyword evidence="3" id="KW-1185">Reference proteome</keyword>
<evidence type="ECO:0000313" key="2">
    <source>
        <dbReference type="EMBL" id="AAY24927.1"/>
    </source>
</evidence>
<proteinExistence type="predicted"/>
<feature type="region of interest" description="Disordered" evidence="1">
    <location>
        <begin position="1"/>
        <end position="58"/>
    </location>
</feature>
<organism evidence="2 3">
    <name type="scientific">Haloarcula hispanica SH1 virus</name>
    <dbReference type="NCBI Taxonomy" id="326574"/>
    <lineage>
        <taxon>Viruses</taxon>
        <taxon>Singelaviria</taxon>
        <taxon>Helvetiavirae</taxon>
        <taxon>Dividoviricota</taxon>
        <taxon>Laserviricetes</taxon>
        <taxon>Halopanivirales</taxon>
        <taxon>Sphaerolipoviridae</taxon>
        <taxon>Alphasphaerolipovirus</taxon>
        <taxon>Alphasphaerolipovirus serpentinense</taxon>
    </lineage>
</organism>
<dbReference type="KEGG" id="vg:5176993"/>
<reference evidence="2 3" key="1">
    <citation type="journal article" date="2005" name="J. Virol.">
        <title>Constituents of SH1, a novel lipid-containing virus infecting the halophilic euryarchaeon Haloarcula hispanica.</title>
        <authorList>
            <person name="Bamford D.H."/>
            <person name="Ravantti J.J."/>
            <person name="Ronnholm G."/>
            <person name="Laurinavicius S."/>
            <person name="Kukkaro P."/>
            <person name="Dyall-Smith M."/>
            <person name="Somerharju P."/>
            <person name="Kalkkinen N."/>
            <person name="Bamford J.K."/>
        </authorList>
    </citation>
    <scope>NUCLEOTIDE SEQUENCE</scope>
</reference>
<name>Q4KPI6_9VIRU</name>
<dbReference type="EMBL" id="AY950802">
    <property type="protein sequence ID" value="AAY24927.1"/>
    <property type="molecule type" value="Genomic_DNA"/>
</dbReference>
<dbReference type="Proteomes" id="UP000001469">
    <property type="component" value="Segment"/>
</dbReference>
<evidence type="ECO:0000313" key="3">
    <source>
        <dbReference type="Proteomes" id="UP000001469"/>
    </source>
</evidence>
<dbReference type="GeneID" id="5176993"/>
<dbReference type="RefSeq" id="YP_271858.1">
    <property type="nucleotide sequence ID" value="NC_007217.1"/>
</dbReference>
<evidence type="ECO:0000256" key="1">
    <source>
        <dbReference type="SAM" id="MobiDB-lite"/>
    </source>
</evidence>
<protein>
    <submittedName>
        <fullName evidence="2">ORF 1</fullName>
    </submittedName>
</protein>